<evidence type="ECO:0000256" key="6">
    <source>
        <dbReference type="ARBA" id="ARBA00023136"/>
    </source>
</evidence>
<evidence type="ECO:0000256" key="3">
    <source>
        <dbReference type="ARBA" id="ARBA00022475"/>
    </source>
</evidence>
<dbReference type="RefSeq" id="WP_235263444.1">
    <property type="nucleotide sequence ID" value="NZ_UGGP01000001.1"/>
</dbReference>
<dbReference type="CDD" id="cd06261">
    <property type="entry name" value="TM_PBP2"/>
    <property type="match status" value="1"/>
</dbReference>
<feature type="transmembrane region" description="Helical" evidence="7">
    <location>
        <begin position="164"/>
        <end position="187"/>
    </location>
</feature>
<keyword evidence="2 7" id="KW-0813">Transport</keyword>
<evidence type="ECO:0000313" key="10">
    <source>
        <dbReference type="Proteomes" id="UP000254060"/>
    </source>
</evidence>
<keyword evidence="6 7" id="KW-0472">Membrane</keyword>
<dbReference type="Pfam" id="PF00528">
    <property type="entry name" value="BPD_transp_1"/>
    <property type="match status" value="1"/>
</dbReference>
<evidence type="ECO:0000259" key="8">
    <source>
        <dbReference type="PROSITE" id="PS50928"/>
    </source>
</evidence>
<proteinExistence type="inferred from homology"/>
<organism evidence="9 10">
    <name type="scientific">Exiguobacterium aurantiacum</name>
    <dbReference type="NCBI Taxonomy" id="33987"/>
    <lineage>
        <taxon>Bacteria</taxon>
        <taxon>Bacillati</taxon>
        <taxon>Bacillota</taxon>
        <taxon>Bacilli</taxon>
        <taxon>Bacillales</taxon>
        <taxon>Bacillales Family XII. Incertae Sedis</taxon>
        <taxon>Exiguobacterium</taxon>
    </lineage>
</organism>
<feature type="transmembrane region" description="Helical" evidence="7">
    <location>
        <begin position="131"/>
        <end position="152"/>
    </location>
</feature>
<keyword evidence="3" id="KW-1003">Cell membrane</keyword>
<dbReference type="InterPro" id="IPR035906">
    <property type="entry name" value="MetI-like_sf"/>
</dbReference>
<dbReference type="InterPro" id="IPR000515">
    <property type="entry name" value="MetI-like"/>
</dbReference>
<feature type="domain" description="ABC transmembrane type-1" evidence="8">
    <location>
        <begin position="96"/>
        <end position="287"/>
    </location>
</feature>
<sequence>MTTEKVRRIESNIDQAPRQLLPQRKLKTGGYTAGLGLIELIAILLGLLYLVPFYYVIVNSFKSITEIYTNTSALPNVWLASNYAEAWEAMNYGRVFFNSLLITAGANLLIVLFTSMAAWKLVRTKHWISTVIFFLFVAAMVIPFQSIMIPLVKVSSILGLLNSHWGLMIMYLGFGSGISVFLYHGFMKSIPEEIEEAAIIDGCSTWGVFWRIVFPLLKPITVTIVILNSLWIWNDFLLPSLVLRDIELRTIPLATFYFFGQYTKQWDLALAGLVLGIVPLLIFFFGMQKHIIKGITSGSIK</sequence>
<evidence type="ECO:0000256" key="7">
    <source>
        <dbReference type="RuleBase" id="RU363032"/>
    </source>
</evidence>
<evidence type="ECO:0000256" key="2">
    <source>
        <dbReference type="ARBA" id="ARBA00022448"/>
    </source>
</evidence>
<name>A0A377FW85_9BACL</name>
<comment type="subcellular location">
    <subcellularLocation>
        <location evidence="1 7">Cell membrane</location>
        <topology evidence="1 7">Multi-pass membrane protein</topology>
    </subcellularLocation>
</comment>
<dbReference type="PANTHER" id="PTHR43744">
    <property type="entry name" value="ABC TRANSPORTER PERMEASE PROTEIN MG189-RELATED-RELATED"/>
    <property type="match status" value="1"/>
</dbReference>
<evidence type="ECO:0000256" key="4">
    <source>
        <dbReference type="ARBA" id="ARBA00022692"/>
    </source>
</evidence>
<protein>
    <submittedName>
        <fullName evidence="9">Inner membrane ABC transporter permease protein ycjP</fullName>
    </submittedName>
</protein>
<dbReference type="Proteomes" id="UP000254060">
    <property type="component" value="Unassembled WGS sequence"/>
</dbReference>
<dbReference type="EMBL" id="UGGP01000001">
    <property type="protein sequence ID" value="STO09071.1"/>
    <property type="molecule type" value="Genomic_DNA"/>
</dbReference>
<dbReference type="SUPFAM" id="SSF161098">
    <property type="entry name" value="MetI-like"/>
    <property type="match status" value="1"/>
</dbReference>
<dbReference type="Gene3D" id="1.10.3720.10">
    <property type="entry name" value="MetI-like"/>
    <property type="match status" value="1"/>
</dbReference>
<feature type="transmembrane region" description="Helical" evidence="7">
    <location>
        <begin position="268"/>
        <end position="287"/>
    </location>
</feature>
<evidence type="ECO:0000256" key="5">
    <source>
        <dbReference type="ARBA" id="ARBA00022989"/>
    </source>
</evidence>
<dbReference type="GO" id="GO:0055085">
    <property type="term" value="P:transmembrane transport"/>
    <property type="evidence" value="ECO:0007669"/>
    <property type="project" value="InterPro"/>
</dbReference>
<dbReference type="AlphaFoldDB" id="A0A377FW85"/>
<feature type="transmembrane region" description="Helical" evidence="7">
    <location>
        <begin position="95"/>
        <end position="119"/>
    </location>
</feature>
<dbReference type="PROSITE" id="PS50928">
    <property type="entry name" value="ABC_TM1"/>
    <property type="match status" value="1"/>
</dbReference>
<dbReference type="PANTHER" id="PTHR43744:SF12">
    <property type="entry name" value="ABC TRANSPORTER PERMEASE PROTEIN MG189-RELATED"/>
    <property type="match status" value="1"/>
</dbReference>
<evidence type="ECO:0000256" key="1">
    <source>
        <dbReference type="ARBA" id="ARBA00004651"/>
    </source>
</evidence>
<comment type="similarity">
    <text evidence="7">Belongs to the binding-protein-dependent transport system permease family.</text>
</comment>
<evidence type="ECO:0000313" key="9">
    <source>
        <dbReference type="EMBL" id="STO09071.1"/>
    </source>
</evidence>
<keyword evidence="5 7" id="KW-1133">Transmembrane helix</keyword>
<accession>A0A377FW85</accession>
<keyword evidence="4 7" id="KW-0812">Transmembrane</keyword>
<reference evidence="9 10" key="1">
    <citation type="submission" date="2018-06" db="EMBL/GenBank/DDBJ databases">
        <authorList>
            <consortium name="Pathogen Informatics"/>
            <person name="Doyle S."/>
        </authorList>
    </citation>
    <scope>NUCLEOTIDE SEQUENCE [LARGE SCALE GENOMIC DNA]</scope>
    <source>
        <strain evidence="9 10">NCTC13163</strain>
    </source>
</reference>
<feature type="transmembrane region" description="Helical" evidence="7">
    <location>
        <begin position="33"/>
        <end position="57"/>
    </location>
</feature>
<dbReference type="GO" id="GO:0005886">
    <property type="term" value="C:plasma membrane"/>
    <property type="evidence" value="ECO:0007669"/>
    <property type="project" value="UniProtKB-SubCell"/>
</dbReference>
<gene>
    <name evidence="9" type="primary">ycjP_2</name>
    <name evidence="9" type="ORF">NCTC13163_02467</name>
</gene>
<dbReference type="STRING" id="1397694.GCA_000702585_02952"/>
<feature type="transmembrane region" description="Helical" evidence="7">
    <location>
        <begin position="208"/>
        <end position="233"/>
    </location>
</feature>